<dbReference type="GO" id="GO:0032993">
    <property type="term" value="C:protein-DNA complex"/>
    <property type="evidence" value="ECO:0007669"/>
    <property type="project" value="TreeGrafter"/>
</dbReference>
<sequence length="320" mass="34706">MLLSIKRFYRFSLSHTSGLSAGEGFCLNTTQLECFLAVASNLNFSRAAEQLRLTQPAVSHQINSLEDELGVKLFNRTSKSVRLTQAGYLYTQYAGEILRLFNVSKGRLKAAREEQQRILGIGCRNTLEMRLLASALAELRRTEPGFVPAFRVVPHNALENLLYDGEIQIMPTFKENAPRRAVYRELSVCRVVCAVAEGHPLAGRSSVSAQDMLESGLIAVSRPDASPRSVTAVQNQLIAGSEPGGIIFSESLEALSSVVAAGFAAAVLADTPGIRISGVRYIPVEGADECSYGAAYMADELTPLLRSLMRILSKYSGGAE</sequence>
<dbReference type="SUPFAM" id="SSF53850">
    <property type="entry name" value="Periplasmic binding protein-like II"/>
    <property type="match status" value="1"/>
</dbReference>
<dbReference type="FunFam" id="1.10.10.10:FF:000001">
    <property type="entry name" value="LysR family transcriptional regulator"/>
    <property type="match status" value="1"/>
</dbReference>
<feature type="domain" description="HTH lysR-type" evidence="5">
    <location>
        <begin position="27"/>
        <end position="84"/>
    </location>
</feature>
<keyword evidence="4" id="KW-0804">Transcription</keyword>
<dbReference type="SUPFAM" id="SSF46785">
    <property type="entry name" value="Winged helix' DNA-binding domain"/>
    <property type="match status" value="1"/>
</dbReference>
<dbReference type="InterPro" id="IPR000847">
    <property type="entry name" value="LysR_HTH_N"/>
</dbReference>
<dbReference type="PRINTS" id="PR00039">
    <property type="entry name" value="HTHLYSR"/>
</dbReference>
<comment type="similarity">
    <text evidence="1">Belongs to the LysR transcriptional regulatory family.</text>
</comment>
<evidence type="ECO:0000256" key="1">
    <source>
        <dbReference type="ARBA" id="ARBA00009437"/>
    </source>
</evidence>
<evidence type="ECO:0000256" key="2">
    <source>
        <dbReference type="ARBA" id="ARBA00023015"/>
    </source>
</evidence>
<reference evidence="6" key="2">
    <citation type="journal article" date="2021" name="PeerJ">
        <title>Extensive microbial diversity within the chicken gut microbiome revealed by metagenomics and culture.</title>
        <authorList>
            <person name="Gilroy R."/>
            <person name="Ravi A."/>
            <person name="Getino M."/>
            <person name="Pursley I."/>
            <person name="Horton D.L."/>
            <person name="Alikhan N.F."/>
            <person name="Baker D."/>
            <person name="Gharbi K."/>
            <person name="Hall N."/>
            <person name="Watson M."/>
            <person name="Adriaenssens E.M."/>
            <person name="Foster-Nyarko E."/>
            <person name="Jarju S."/>
            <person name="Secka A."/>
            <person name="Antonio M."/>
            <person name="Oren A."/>
            <person name="Chaudhuri R.R."/>
            <person name="La Ragione R."/>
            <person name="Hildebrand F."/>
            <person name="Pallen M.J."/>
        </authorList>
    </citation>
    <scope>NUCLEOTIDE SEQUENCE</scope>
    <source>
        <strain evidence="6">ChiHjej10B9-9673</strain>
    </source>
</reference>
<gene>
    <name evidence="6" type="ORF">IAC18_03265</name>
</gene>
<dbReference type="InterPro" id="IPR036390">
    <property type="entry name" value="WH_DNA-bd_sf"/>
</dbReference>
<proteinExistence type="inferred from homology"/>
<dbReference type="PANTHER" id="PTHR30346:SF0">
    <property type="entry name" value="HCA OPERON TRANSCRIPTIONAL ACTIVATOR HCAR"/>
    <property type="match status" value="1"/>
</dbReference>
<evidence type="ECO:0000256" key="4">
    <source>
        <dbReference type="ARBA" id="ARBA00023163"/>
    </source>
</evidence>
<dbReference type="GO" id="GO:0003700">
    <property type="term" value="F:DNA-binding transcription factor activity"/>
    <property type="evidence" value="ECO:0007669"/>
    <property type="project" value="InterPro"/>
</dbReference>
<accession>A0A9D1JUJ3</accession>
<dbReference type="Pfam" id="PF00126">
    <property type="entry name" value="HTH_1"/>
    <property type="match status" value="1"/>
</dbReference>
<dbReference type="Gene3D" id="3.40.190.10">
    <property type="entry name" value="Periplasmic binding protein-like II"/>
    <property type="match status" value="2"/>
</dbReference>
<name>A0A9D1JUJ3_9FIRM</name>
<evidence type="ECO:0000313" key="6">
    <source>
        <dbReference type="EMBL" id="HIS66565.1"/>
    </source>
</evidence>
<dbReference type="PROSITE" id="PS50931">
    <property type="entry name" value="HTH_LYSR"/>
    <property type="match status" value="1"/>
</dbReference>
<dbReference type="EMBL" id="DVJK01000090">
    <property type="protein sequence ID" value="HIS66565.1"/>
    <property type="molecule type" value="Genomic_DNA"/>
</dbReference>
<evidence type="ECO:0000256" key="3">
    <source>
        <dbReference type="ARBA" id="ARBA00023125"/>
    </source>
</evidence>
<organism evidence="6 7">
    <name type="scientific">Candidatus Scatomorpha merdipullorum</name>
    <dbReference type="NCBI Taxonomy" id="2840927"/>
    <lineage>
        <taxon>Bacteria</taxon>
        <taxon>Bacillati</taxon>
        <taxon>Bacillota</taxon>
        <taxon>Clostridia</taxon>
        <taxon>Eubacteriales</taxon>
        <taxon>Candidatus Scatomorpha</taxon>
    </lineage>
</organism>
<dbReference type="Pfam" id="PF03466">
    <property type="entry name" value="LysR_substrate"/>
    <property type="match status" value="1"/>
</dbReference>
<comment type="caution">
    <text evidence="6">The sequence shown here is derived from an EMBL/GenBank/DDBJ whole genome shotgun (WGS) entry which is preliminary data.</text>
</comment>
<dbReference type="GO" id="GO:0003677">
    <property type="term" value="F:DNA binding"/>
    <property type="evidence" value="ECO:0007669"/>
    <property type="project" value="UniProtKB-KW"/>
</dbReference>
<protein>
    <submittedName>
        <fullName evidence="6">LysR family transcriptional regulator</fullName>
    </submittedName>
</protein>
<dbReference type="AlphaFoldDB" id="A0A9D1JUJ3"/>
<evidence type="ECO:0000313" key="7">
    <source>
        <dbReference type="Proteomes" id="UP000824001"/>
    </source>
</evidence>
<dbReference type="InterPro" id="IPR005119">
    <property type="entry name" value="LysR_subst-bd"/>
</dbReference>
<keyword evidence="3" id="KW-0238">DNA-binding</keyword>
<dbReference type="PANTHER" id="PTHR30346">
    <property type="entry name" value="TRANSCRIPTIONAL DUAL REGULATOR HCAR-RELATED"/>
    <property type="match status" value="1"/>
</dbReference>
<keyword evidence="2" id="KW-0805">Transcription regulation</keyword>
<dbReference type="Proteomes" id="UP000824001">
    <property type="component" value="Unassembled WGS sequence"/>
</dbReference>
<dbReference type="Gene3D" id="1.10.10.10">
    <property type="entry name" value="Winged helix-like DNA-binding domain superfamily/Winged helix DNA-binding domain"/>
    <property type="match status" value="1"/>
</dbReference>
<dbReference type="InterPro" id="IPR036388">
    <property type="entry name" value="WH-like_DNA-bd_sf"/>
</dbReference>
<evidence type="ECO:0000259" key="5">
    <source>
        <dbReference type="PROSITE" id="PS50931"/>
    </source>
</evidence>
<reference evidence="6" key="1">
    <citation type="submission" date="2020-10" db="EMBL/GenBank/DDBJ databases">
        <authorList>
            <person name="Gilroy R."/>
        </authorList>
    </citation>
    <scope>NUCLEOTIDE SEQUENCE</scope>
    <source>
        <strain evidence="6">ChiHjej10B9-9673</strain>
    </source>
</reference>